<dbReference type="OrthoDB" id="4070623at2"/>
<dbReference type="InterPro" id="IPR052726">
    <property type="entry name" value="Phage_Baseplate_Hub"/>
</dbReference>
<reference evidence="1 2" key="1">
    <citation type="submission" date="2019-04" db="EMBL/GenBank/DDBJ databases">
        <title>Trinickia sp. 7GSK02, isolated from subtropical forest soil.</title>
        <authorList>
            <person name="Gao Z.-H."/>
            <person name="Qiu L.-H."/>
        </authorList>
    </citation>
    <scope>NUCLEOTIDE SEQUENCE [LARGE SCALE GENOMIC DNA]</scope>
    <source>
        <strain evidence="1 2">7GSK02</strain>
    </source>
</reference>
<accession>A0A4V5PHH6</accession>
<proteinExistence type="predicted"/>
<dbReference type="SUPFAM" id="SSF69279">
    <property type="entry name" value="Phage tail proteins"/>
    <property type="match status" value="1"/>
</dbReference>
<name>A0A4V5PHH6_9BURK</name>
<sequence length="360" mass="40123">MTAQDAQATDKRARAGRVQPRADYRITLDGRDLSNLIAPSLISLSLSESRADESDMLDLVLDDSRNTFAIPKRGANIKLSIGWVGEPLVDKGTFTVDEVEHSGAPDIITIRARSASMTDGMHERRERSWHRQTIGAIVRTIAGRHKLTPAVGDRLAKILIDHIDQTHESDMSFLTRLAKRYDAVMNVKDLRLLFMPIGTGKTVSGKALDVLNLTRSSGDQHRYHIAQRESYSAVRAHYHSNGKAKRKSVIVGGENNKNVKVLPEDYATEAEARAAAQAEYARTQRSQATMSYTLALGRAELFPEMPVTVAGFKPEIDETPWLVKKATHTIGESGFTTALELEMRDDPTTDRHRTHFRRGR</sequence>
<comment type="caution">
    <text evidence="1">The sequence shown here is derived from an EMBL/GenBank/DDBJ whole genome shotgun (WGS) entry which is preliminary data.</text>
</comment>
<dbReference type="PANTHER" id="PTHR35862">
    <property type="entry name" value="FELS-2 PROPHAGE PROTEIN"/>
    <property type="match status" value="1"/>
</dbReference>
<dbReference type="AlphaFoldDB" id="A0A4V5PHH6"/>
<protein>
    <submittedName>
        <fullName evidence="1">Phage late control D family protein</fullName>
    </submittedName>
</protein>
<evidence type="ECO:0000313" key="1">
    <source>
        <dbReference type="EMBL" id="TKC83450.1"/>
    </source>
</evidence>
<dbReference type="EMBL" id="SWJE01000014">
    <property type="protein sequence ID" value="TKC83450.1"/>
    <property type="molecule type" value="Genomic_DNA"/>
</dbReference>
<organism evidence="1 2">
    <name type="scientific">Trinickia terrae</name>
    <dbReference type="NCBI Taxonomy" id="2571161"/>
    <lineage>
        <taxon>Bacteria</taxon>
        <taxon>Pseudomonadati</taxon>
        <taxon>Pseudomonadota</taxon>
        <taxon>Betaproteobacteria</taxon>
        <taxon>Burkholderiales</taxon>
        <taxon>Burkholderiaceae</taxon>
        <taxon>Trinickia</taxon>
    </lineage>
</organism>
<evidence type="ECO:0000313" key="2">
    <source>
        <dbReference type="Proteomes" id="UP000305539"/>
    </source>
</evidence>
<gene>
    <name evidence="1" type="ORF">FAZ69_23460</name>
</gene>
<keyword evidence="2" id="KW-1185">Reference proteome</keyword>
<dbReference type="PANTHER" id="PTHR35862:SF3">
    <property type="entry name" value="FELS-2 PROPHAGE PROTEIN"/>
    <property type="match status" value="1"/>
</dbReference>
<dbReference type="Pfam" id="PF05954">
    <property type="entry name" value="Phage_GPD"/>
    <property type="match status" value="1"/>
</dbReference>
<dbReference type="RefSeq" id="WP_136897492.1">
    <property type="nucleotide sequence ID" value="NZ_SWJE01000014.1"/>
</dbReference>
<dbReference type="Proteomes" id="UP000305539">
    <property type="component" value="Unassembled WGS sequence"/>
</dbReference>